<keyword evidence="1" id="KW-0812">Transmembrane</keyword>
<dbReference type="AlphaFoldDB" id="A0A8J2L2I0"/>
<sequence length="197" mass="22776">MNPRLENYVNIGKQTSVLCSEDLSESISSVAYSNKSIAYLTTSIAFESNWRAFELAMKNNPRIKFAYNVDSDDSYLRRVRGFWVPDGLDELSSRWVPHRLNALLTSGVYWFWEKWEKIYLSKQHEKSKKKPRGRNSLPSNKNADKGIAFQDSQLLLTFYVLASGYIFSSFVLVLEYSCKILQRKGIPRQGRSYAMSN</sequence>
<feature type="transmembrane region" description="Helical" evidence="1">
    <location>
        <begin position="154"/>
        <end position="174"/>
    </location>
</feature>
<protein>
    <submittedName>
        <fullName evidence="2">Uncharacterized protein</fullName>
    </submittedName>
</protein>
<dbReference type="EMBL" id="CAJVCH010313935">
    <property type="protein sequence ID" value="CAG7786274.1"/>
    <property type="molecule type" value="Genomic_DNA"/>
</dbReference>
<keyword evidence="1" id="KW-1133">Transmembrane helix</keyword>
<dbReference type="Proteomes" id="UP000708208">
    <property type="component" value="Unassembled WGS sequence"/>
</dbReference>
<accession>A0A8J2L2I0</accession>
<evidence type="ECO:0000256" key="1">
    <source>
        <dbReference type="SAM" id="Phobius"/>
    </source>
</evidence>
<comment type="caution">
    <text evidence="2">The sequence shown here is derived from an EMBL/GenBank/DDBJ whole genome shotgun (WGS) entry which is preliminary data.</text>
</comment>
<evidence type="ECO:0000313" key="3">
    <source>
        <dbReference type="Proteomes" id="UP000708208"/>
    </source>
</evidence>
<keyword evidence="3" id="KW-1185">Reference proteome</keyword>
<organism evidence="2 3">
    <name type="scientific">Allacma fusca</name>
    <dbReference type="NCBI Taxonomy" id="39272"/>
    <lineage>
        <taxon>Eukaryota</taxon>
        <taxon>Metazoa</taxon>
        <taxon>Ecdysozoa</taxon>
        <taxon>Arthropoda</taxon>
        <taxon>Hexapoda</taxon>
        <taxon>Collembola</taxon>
        <taxon>Symphypleona</taxon>
        <taxon>Sminthuridae</taxon>
        <taxon>Allacma</taxon>
    </lineage>
</organism>
<keyword evidence="1" id="KW-0472">Membrane</keyword>
<gene>
    <name evidence="2" type="ORF">AFUS01_LOCUS24848</name>
</gene>
<name>A0A8J2L2I0_9HEXA</name>
<proteinExistence type="predicted"/>
<reference evidence="2" key="1">
    <citation type="submission" date="2021-06" db="EMBL/GenBank/DDBJ databases">
        <authorList>
            <person name="Hodson N. C."/>
            <person name="Mongue J. A."/>
            <person name="Jaron S. K."/>
        </authorList>
    </citation>
    <scope>NUCLEOTIDE SEQUENCE</scope>
</reference>
<evidence type="ECO:0000313" key="2">
    <source>
        <dbReference type="EMBL" id="CAG7786274.1"/>
    </source>
</evidence>